<name>A0A9W9YY09_9CNID</name>
<dbReference type="Proteomes" id="UP001163046">
    <property type="component" value="Unassembled WGS sequence"/>
</dbReference>
<dbReference type="Pfam" id="PF11788">
    <property type="entry name" value="MRP-L46"/>
    <property type="match status" value="1"/>
</dbReference>
<proteinExistence type="predicted"/>
<keyword evidence="4" id="KW-0689">Ribosomal protein</keyword>
<keyword evidence="5" id="KW-1185">Reference proteome</keyword>
<keyword evidence="1" id="KW-0175">Coiled coil</keyword>
<organism evidence="4 5">
    <name type="scientific">Desmophyllum pertusum</name>
    <dbReference type="NCBI Taxonomy" id="174260"/>
    <lineage>
        <taxon>Eukaryota</taxon>
        <taxon>Metazoa</taxon>
        <taxon>Cnidaria</taxon>
        <taxon>Anthozoa</taxon>
        <taxon>Hexacorallia</taxon>
        <taxon>Scleractinia</taxon>
        <taxon>Caryophylliina</taxon>
        <taxon>Caryophylliidae</taxon>
        <taxon>Desmophyllum</taxon>
    </lineage>
</organism>
<sequence>MAVQCGRLARSLGCITTRNCPFLAKDSVKITACILANVISRRDYSSVQPKPRSARIFSAVCVQRLPVITTEKSELEKRYEELQHQLEFEQSALSEDEVQLHKILERKRKLKDDDDDESNVIAISESQRKEFEEEQDEEWRKYEPGNRETEADKLDNMQSLHRKLQETLILLVRRGKDAATWELPHAEVTDTSDTLQQVASRSLSETCGADLKVLFLSNAPIAVMKKYKDTSNKGSSVVLRVIQAGLQAL</sequence>
<dbReference type="OrthoDB" id="194611at2759"/>
<evidence type="ECO:0000256" key="1">
    <source>
        <dbReference type="SAM" id="Coils"/>
    </source>
</evidence>
<dbReference type="PANTHER" id="PTHR13124:SF12">
    <property type="entry name" value="LARGE RIBOSOMAL SUBUNIT PROTEIN ML46"/>
    <property type="match status" value="1"/>
</dbReference>
<feature type="region of interest" description="Disordered" evidence="2">
    <location>
        <begin position="127"/>
        <end position="147"/>
    </location>
</feature>
<feature type="compositionally biased region" description="Basic and acidic residues" evidence="2">
    <location>
        <begin position="138"/>
        <end position="147"/>
    </location>
</feature>
<keyword evidence="4" id="KW-0687">Ribonucleoprotein</keyword>
<dbReference type="GO" id="GO:0005762">
    <property type="term" value="C:mitochondrial large ribosomal subunit"/>
    <property type="evidence" value="ECO:0007669"/>
    <property type="project" value="TreeGrafter"/>
</dbReference>
<protein>
    <submittedName>
        <fullName evidence="4">39S ribosomal protein L46, mitochondrial</fullName>
    </submittedName>
</protein>
<accession>A0A9W9YY09</accession>
<dbReference type="InterPro" id="IPR040008">
    <property type="entry name" value="Ribosomal_mL46"/>
</dbReference>
<dbReference type="PANTHER" id="PTHR13124">
    <property type="entry name" value="39S RIBOSOMAL PROTEIN L46, MITOCHONDRIAL PRECURSOR-RELATED"/>
    <property type="match status" value="1"/>
</dbReference>
<reference evidence="4" key="1">
    <citation type="submission" date="2023-01" db="EMBL/GenBank/DDBJ databases">
        <title>Genome assembly of the deep-sea coral Lophelia pertusa.</title>
        <authorList>
            <person name="Herrera S."/>
            <person name="Cordes E."/>
        </authorList>
    </citation>
    <scope>NUCLEOTIDE SEQUENCE</scope>
    <source>
        <strain evidence="4">USNM1676648</strain>
        <tissue evidence="4">Polyp</tissue>
    </source>
</reference>
<dbReference type="InterPro" id="IPR021757">
    <property type="entry name" value="Ribosomal_mL46_N"/>
</dbReference>
<dbReference type="GO" id="GO:0003735">
    <property type="term" value="F:structural constituent of ribosome"/>
    <property type="evidence" value="ECO:0007669"/>
    <property type="project" value="InterPro"/>
</dbReference>
<feature type="coiled-coil region" evidence="1">
    <location>
        <begin position="65"/>
        <end position="99"/>
    </location>
</feature>
<evidence type="ECO:0000259" key="3">
    <source>
        <dbReference type="Pfam" id="PF11788"/>
    </source>
</evidence>
<comment type="caution">
    <text evidence="4">The sequence shown here is derived from an EMBL/GenBank/DDBJ whole genome shotgun (WGS) entry which is preliminary data.</text>
</comment>
<dbReference type="AlphaFoldDB" id="A0A9W9YY09"/>
<evidence type="ECO:0000313" key="4">
    <source>
        <dbReference type="EMBL" id="KAJ7370819.1"/>
    </source>
</evidence>
<feature type="domain" description="Large ribosomal subunit protein mL46 N-terminal" evidence="3">
    <location>
        <begin position="55"/>
        <end position="152"/>
    </location>
</feature>
<evidence type="ECO:0000256" key="2">
    <source>
        <dbReference type="SAM" id="MobiDB-lite"/>
    </source>
</evidence>
<dbReference type="Gene3D" id="3.90.79.10">
    <property type="entry name" value="Nucleoside Triphosphate Pyrophosphohydrolase"/>
    <property type="match status" value="1"/>
</dbReference>
<evidence type="ECO:0000313" key="5">
    <source>
        <dbReference type="Proteomes" id="UP001163046"/>
    </source>
</evidence>
<dbReference type="EMBL" id="MU826855">
    <property type="protein sequence ID" value="KAJ7370819.1"/>
    <property type="molecule type" value="Genomic_DNA"/>
</dbReference>
<gene>
    <name evidence="4" type="primary">MRPL46</name>
    <name evidence="4" type="ORF">OS493_029362</name>
</gene>